<dbReference type="OrthoDB" id="1364300at2"/>
<evidence type="ECO:0000313" key="2">
    <source>
        <dbReference type="Proteomes" id="UP000238157"/>
    </source>
</evidence>
<evidence type="ECO:0000313" key="1">
    <source>
        <dbReference type="EMBL" id="PRY89838.1"/>
    </source>
</evidence>
<name>A0A2T0WT30_9BACT</name>
<organism evidence="1 2">
    <name type="scientific">Mongoliibacter ruber</name>
    <dbReference type="NCBI Taxonomy" id="1750599"/>
    <lineage>
        <taxon>Bacteria</taxon>
        <taxon>Pseudomonadati</taxon>
        <taxon>Bacteroidota</taxon>
        <taxon>Cytophagia</taxon>
        <taxon>Cytophagales</taxon>
        <taxon>Cyclobacteriaceae</taxon>
        <taxon>Mongoliibacter</taxon>
    </lineage>
</organism>
<dbReference type="Proteomes" id="UP000238157">
    <property type="component" value="Unassembled WGS sequence"/>
</dbReference>
<dbReference type="EMBL" id="PVTR01000002">
    <property type="protein sequence ID" value="PRY89838.1"/>
    <property type="molecule type" value="Genomic_DNA"/>
</dbReference>
<accession>A0A2T0WT30</accession>
<comment type="caution">
    <text evidence="1">The sequence shown here is derived from an EMBL/GenBank/DDBJ whole genome shotgun (WGS) entry which is preliminary data.</text>
</comment>
<protein>
    <submittedName>
        <fullName evidence="1">Uncharacterized protein</fullName>
    </submittedName>
</protein>
<dbReference type="AlphaFoldDB" id="A0A2T0WT30"/>
<proteinExistence type="predicted"/>
<dbReference type="RefSeq" id="WP_106132518.1">
    <property type="nucleotide sequence ID" value="NZ_PVTR01000002.1"/>
</dbReference>
<keyword evidence="2" id="KW-1185">Reference proteome</keyword>
<reference evidence="1 2" key="1">
    <citation type="submission" date="2018-03" db="EMBL/GenBank/DDBJ databases">
        <title>Genomic Encyclopedia of Archaeal and Bacterial Type Strains, Phase II (KMG-II): from individual species to whole genera.</title>
        <authorList>
            <person name="Goeker M."/>
        </authorList>
    </citation>
    <scope>NUCLEOTIDE SEQUENCE [LARGE SCALE GENOMIC DNA]</scope>
    <source>
        <strain evidence="1 2">DSM 27929</strain>
    </source>
</reference>
<gene>
    <name evidence="1" type="ORF">CLW00_102314</name>
</gene>
<sequence length="87" mass="10226">MECNEKISVLENYLSQSENYADSFKGEIYCIMGDFEEGNPMLAFFENLEDEKAIHQHIDSLTSRIVMKYDPEWESLRGYVRDYVENG</sequence>